<keyword evidence="1" id="KW-0472">Membrane</keyword>
<evidence type="ECO:0000313" key="3">
    <source>
        <dbReference type="EMBL" id="CAA9336650.1"/>
    </source>
</evidence>
<accession>A0A6J4LMA4</accession>
<feature type="domain" description="CHRD" evidence="2">
    <location>
        <begin position="1"/>
        <end position="97"/>
    </location>
</feature>
<evidence type="ECO:0000256" key="1">
    <source>
        <dbReference type="SAM" id="Phobius"/>
    </source>
</evidence>
<dbReference type="SMART" id="SM00754">
    <property type="entry name" value="CHRD"/>
    <property type="match status" value="1"/>
</dbReference>
<name>A0A6J4LMA4_9CHLR</name>
<keyword evidence="1" id="KW-0812">Transmembrane</keyword>
<dbReference type="EMBL" id="CADCTR010002174">
    <property type="protein sequence ID" value="CAA9336650.1"/>
    <property type="molecule type" value="Genomic_DNA"/>
</dbReference>
<dbReference type="InterPro" id="IPR010895">
    <property type="entry name" value="CHRD"/>
</dbReference>
<reference evidence="3" key="1">
    <citation type="submission" date="2020-02" db="EMBL/GenBank/DDBJ databases">
        <authorList>
            <person name="Meier V. D."/>
        </authorList>
    </citation>
    <scope>NUCLEOTIDE SEQUENCE</scope>
    <source>
        <strain evidence="3">AVDCRST_MAG93</strain>
    </source>
</reference>
<organism evidence="3">
    <name type="scientific">uncultured Chloroflexia bacterium</name>
    <dbReference type="NCBI Taxonomy" id="1672391"/>
    <lineage>
        <taxon>Bacteria</taxon>
        <taxon>Bacillati</taxon>
        <taxon>Chloroflexota</taxon>
        <taxon>Chloroflexia</taxon>
        <taxon>environmental samples</taxon>
    </lineage>
</organism>
<sequence length="165" mass="16686">GTATVTFKSDSGEVCWDMKASNIILPSVGAHIHEGARGVAGPVAVPFSAPDANGVATGCIKPDAALMTRIMQNPENFYINVHSTDFPAGAIRGQLTTLTDVETVSAPATTPAESAPTAAPAAAPAMLPNTGAESGRLNVLAGFALVVVAVGFSLIISARRRTTSG</sequence>
<protein>
    <recommendedName>
        <fullName evidence="2">CHRD domain-containing protein</fullName>
    </recommendedName>
</protein>
<proteinExistence type="predicted"/>
<feature type="non-terminal residue" evidence="3">
    <location>
        <position position="1"/>
    </location>
</feature>
<keyword evidence="1" id="KW-1133">Transmembrane helix</keyword>
<gene>
    <name evidence="3" type="ORF">AVDCRST_MAG93-6445</name>
</gene>
<dbReference type="NCBIfam" id="TIGR01167">
    <property type="entry name" value="LPXTG_anchor"/>
    <property type="match status" value="1"/>
</dbReference>
<dbReference type="Pfam" id="PF07452">
    <property type="entry name" value="CHRD"/>
    <property type="match status" value="1"/>
</dbReference>
<evidence type="ECO:0000259" key="2">
    <source>
        <dbReference type="SMART" id="SM00754"/>
    </source>
</evidence>
<dbReference type="AlphaFoldDB" id="A0A6J4LMA4"/>
<feature type="transmembrane region" description="Helical" evidence="1">
    <location>
        <begin position="137"/>
        <end position="156"/>
    </location>
</feature>